<dbReference type="EC" id="2.7.13.3" evidence="3"/>
<dbReference type="GO" id="GO:0005524">
    <property type="term" value="F:ATP binding"/>
    <property type="evidence" value="ECO:0007669"/>
    <property type="project" value="UniProtKB-KW"/>
</dbReference>
<dbReference type="GO" id="GO:0005886">
    <property type="term" value="C:plasma membrane"/>
    <property type="evidence" value="ECO:0007669"/>
    <property type="project" value="UniProtKB-SubCell"/>
</dbReference>
<keyword evidence="7" id="KW-0547">Nucleotide-binding</keyword>
<protein>
    <recommendedName>
        <fullName evidence="3">histidine kinase</fullName>
        <ecNumber evidence="3">2.7.13.3</ecNumber>
    </recommendedName>
</protein>
<gene>
    <name evidence="13" type="ORF">GCM10017161_20460</name>
</gene>
<proteinExistence type="predicted"/>
<evidence type="ECO:0000313" key="13">
    <source>
        <dbReference type="EMBL" id="GHF92273.1"/>
    </source>
</evidence>
<comment type="subcellular location">
    <subcellularLocation>
        <location evidence="2">Cell membrane</location>
        <topology evidence="2">Multi-pass membrane protein</topology>
    </subcellularLocation>
</comment>
<dbReference type="SMART" id="SM00387">
    <property type="entry name" value="HATPase_c"/>
    <property type="match status" value="1"/>
</dbReference>
<dbReference type="InterPro" id="IPR003594">
    <property type="entry name" value="HATPase_dom"/>
</dbReference>
<evidence type="ECO:0000256" key="10">
    <source>
        <dbReference type="SAM" id="Phobius"/>
    </source>
</evidence>
<evidence type="ECO:0000256" key="3">
    <source>
        <dbReference type="ARBA" id="ARBA00012438"/>
    </source>
</evidence>
<dbReference type="Proteomes" id="UP000623842">
    <property type="component" value="Unassembled WGS sequence"/>
</dbReference>
<dbReference type="Gene3D" id="1.10.287.130">
    <property type="match status" value="1"/>
</dbReference>
<dbReference type="InterPro" id="IPR003660">
    <property type="entry name" value="HAMP_dom"/>
</dbReference>
<evidence type="ECO:0000256" key="5">
    <source>
        <dbReference type="ARBA" id="ARBA00022553"/>
    </source>
</evidence>
<organism evidence="13 14">
    <name type="scientific">Thalassotalea marina</name>
    <dbReference type="NCBI Taxonomy" id="1673741"/>
    <lineage>
        <taxon>Bacteria</taxon>
        <taxon>Pseudomonadati</taxon>
        <taxon>Pseudomonadota</taxon>
        <taxon>Gammaproteobacteria</taxon>
        <taxon>Alteromonadales</taxon>
        <taxon>Colwelliaceae</taxon>
        <taxon>Thalassotalea</taxon>
    </lineage>
</organism>
<dbReference type="PANTHER" id="PTHR44936:SF10">
    <property type="entry name" value="SENSOR PROTEIN RSTB"/>
    <property type="match status" value="1"/>
</dbReference>
<dbReference type="SUPFAM" id="SSF158472">
    <property type="entry name" value="HAMP domain-like"/>
    <property type="match status" value="1"/>
</dbReference>
<keyword evidence="6" id="KW-0808">Transferase</keyword>
<dbReference type="RefSeq" id="WP_189770010.1">
    <property type="nucleotide sequence ID" value="NZ_BNCK01000004.1"/>
</dbReference>
<dbReference type="Gene3D" id="6.10.340.10">
    <property type="match status" value="1"/>
</dbReference>
<dbReference type="InterPro" id="IPR036890">
    <property type="entry name" value="HATPase_C_sf"/>
</dbReference>
<dbReference type="CDD" id="cd06225">
    <property type="entry name" value="HAMP"/>
    <property type="match status" value="1"/>
</dbReference>
<dbReference type="InterPro" id="IPR050980">
    <property type="entry name" value="2C_sensor_his_kinase"/>
</dbReference>
<dbReference type="PROSITE" id="PS50885">
    <property type="entry name" value="HAMP"/>
    <property type="match status" value="1"/>
</dbReference>
<sequence>MSLRGYLFYLIGGLIVLLTLVQLALVYWIENTVAKEVDVKARQYSKQIVELAVDNLNQSHATQYAFKQVAPNNTPVTVREQRVVKSPDGNVQIFTFEQKNIDGEPQVSATVRSQVKQNDNQTKVDKSELKKEFKAIVDKLHQERTPQIIKEDSQLKTFVLQSPNIKNHWFTQSFSTSQGQSLFQKIQLMLIGVGLIGIGFAFWLSAKFNKPLKQLTAGFEQVAKGSFDQPVPEQGIKEIRKTIFHFNQMVTRLNQLTEAEKHHKEIAHLAELGEVSRGLAHALRNPIHTIGLSLEQLSDNDLSEEAKQQLLSTVQNKISHLDKSIKALLTLTSNGVQRDDKIPILAVVQDIILEYKASVNKQLAFEVNIDSKLKITGAESEIRSILHTLINNACEACEHQGTVKIDAKETEQGIEFTVLDNGKGLDDSIAKQLFQPHVSTKPDGAGMGLYIANRLITLHYHGHITITNNNDTGCLAKASFGAIK</sequence>
<feature type="domain" description="Histidine kinase" evidence="11">
    <location>
        <begin position="278"/>
        <end position="484"/>
    </location>
</feature>
<feature type="domain" description="HAMP" evidence="12">
    <location>
        <begin position="206"/>
        <end position="258"/>
    </location>
</feature>
<keyword evidence="8" id="KW-0418">Kinase</keyword>
<feature type="transmembrane region" description="Helical" evidence="10">
    <location>
        <begin position="188"/>
        <end position="206"/>
    </location>
</feature>
<evidence type="ECO:0000256" key="1">
    <source>
        <dbReference type="ARBA" id="ARBA00000085"/>
    </source>
</evidence>
<keyword evidence="10" id="KW-0472">Membrane</keyword>
<dbReference type="SMART" id="SM00388">
    <property type="entry name" value="HisKA"/>
    <property type="match status" value="1"/>
</dbReference>
<dbReference type="SUPFAM" id="SSF47384">
    <property type="entry name" value="Homodimeric domain of signal transducing histidine kinase"/>
    <property type="match status" value="1"/>
</dbReference>
<keyword evidence="10" id="KW-0812">Transmembrane</keyword>
<dbReference type="Pfam" id="PF00512">
    <property type="entry name" value="HisKA"/>
    <property type="match status" value="1"/>
</dbReference>
<comment type="catalytic activity">
    <reaction evidence="1">
        <text>ATP + protein L-histidine = ADP + protein N-phospho-L-histidine.</text>
        <dbReference type="EC" id="2.7.13.3"/>
    </reaction>
</comment>
<dbReference type="EMBL" id="BNCK01000004">
    <property type="protein sequence ID" value="GHF92273.1"/>
    <property type="molecule type" value="Genomic_DNA"/>
</dbReference>
<dbReference type="Pfam" id="PF00672">
    <property type="entry name" value="HAMP"/>
    <property type="match status" value="1"/>
</dbReference>
<dbReference type="InterPro" id="IPR005467">
    <property type="entry name" value="His_kinase_dom"/>
</dbReference>
<dbReference type="CDD" id="cd00082">
    <property type="entry name" value="HisKA"/>
    <property type="match status" value="1"/>
</dbReference>
<keyword evidence="5" id="KW-0597">Phosphoprotein</keyword>
<evidence type="ECO:0000256" key="6">
    <source>
        <dbReference type="ARBA" id="ARBA00022679"/>
    </source>
</evidence>
<reference evidence="13" key="2">
    <citation type="submission" date="2020-09" db="EMBL/GenBank/DDBJ databases">
        <authorList>
            <person name="Sun Q."/>
            <person name="Kim S."/>
        </authorList>
    </citation>
    <scope>NUCLEOTIDE SEQUENCE</scope>
    <source>
        <strain evidence="13">KCTC 42731</strain>
    </source>
</reference>
<evidence type="ECO:0000256" key="2">
    <source>
        <dbReference type="ARBA" id="ARBA00004651"/>
    </source>
</evidence>
<evidence type="ECO:0000256" key="7">
    <source>
        <dbReference type="ARBA" id="ARBA00022741"/>
    </source>
</evidence>
<dbReference type="Gene3D" id="3.30.565.10">
    <property type="entry name" value="Histidine kinase-like ATPase, C-terminal domain"/>
    <property type="match status" value="1"/>
</dbReference>
<evidence type="ECO:0000313" key="14">
    <source>
        <dbReference type="Proteomes" id="UP000623842"/>
    </source>
</evidence>
<keyword evidence="9" id="KW-0067">ATP-binding</keyword>
<evidence type="ECO:0000256" key="9">
    <source>
        <dbReference type="ARBA" id="ARBA00022840"/>
    </source>
</evidence>
<evidence type="ECO:0000256" key="8">
    <source>
        <dbReference type="ARBA" id="ARBA00022777"/>
    </source>
</evidence>
<dbReference type="InterPro" id="IPR003661">
    <property type="entry name" value="HisK_dim/P_dom"/>
</dbReference>
<dbReference type="Pfam" id="PF02518">
    <property type="entry name" value="HATPase_c"/>
    <property type="match status" value="1"/>
</dbReference>
<dbReference type="PRINTS" id="PR00344">
    <property type="entry name" value="BCTRLSENSOR"/>
</dbReference>
<dbReference type="InterPro" id="IPR036097">
    <property type="entry name" value="HisK_dim/P_sf"/>
</dbReference>
<dbReference type="PROSITE" id="PS50109">
    <property type="entry name" value="HIS_KIN"/>
    <property type="match status" value="1"/>
</dbReference>
<dbReference type="SMART" id="SM00304">
    <property type="entry name" value="HAMP"/>
    <property type="match status" value="1"/>
</dbReference>
<dbReference type="SUPFAM" id="SSF55874">
    <property type="entry name" value="ATPase domain of HSP90 chaperone/DNA topoisomerase II/histidine kinase"/>
    <property type="match status" value="1"/>
</dbReference>
<dbReference type="GO" id="GO:0000155">
    <property type="term" value="F:phosphorelay sensor kinase activity"/>
    <property type="evidence" value="ECO:0007669"/>
    <property type="project" value="InterPro"/>
</dbReference>
<accession>A0A919BHN8</accession>
<evidence type="ECO:0000256" key="4">
    <source>
        <dbReference type="ARBA" id="ARBA00022475"/>
    </source>
</evidence>
<feature type="transmembrane region" description="Helical" evidence="10">
    <location>
        <begin position="6"/>
        <end position="29"/>
    </location>
</feature>
<evidence type="ECO:0000259" key="11">
    <source>
        <dbReference type="PROSITE" id="PS50109"/>
    </source>
</evidence>
<keyword evidence="14" id="KW-1185">Reference proteome</keyword>
<dbReference type="PANTHER" id="PTHR44936">
    <property type="entry name" value="SENSOR PROTEIN CREC"/>
    <property type="match status" value="1"/>
</dbReference>
<comment type="caution">
    <text evidence="13">The sequence shown here is derived from an EMBL/GenBank/DDBJ whole genome shotgun (WGS) entry which is preliminary data.</text>
</comment>
<evidence type="ECO:0000259" key="12">
    <source>
        <dbReference type="PROSITE" id="PS50885"/>
    </source>
</evidence>
<dbReference type="InterPro" id="IPR004358">
    <property type="entry name" value="Sig_transdc_His_kin-like_C"/>
</dbReference>
<keyword evidence="4" id="KW-1003">Cell membrane</keyword>
<dbReference type="AlphaFoldDB" id="A0A919BHN8"/>
<name>A0A919BHN8_9GAMM</name>
<keyword evidence="10" id="KW-1133">Transmembrane helix</keyword>
<reference evidence="13" key="1">
    <citation type="journal article" date="2014" name="Int. J. Syst. Evol. Microbiol.">
        <title>Complete genome sequence of Corynebacterium casei LMG S-19264T (=DSM 44701T), isolated from a smear-ripened cheese.</title>
        <authorList>
            <consortium name="US DOE Joint Genome Institute (JGI-PGF)"/>
            <person name="Walter F."/>
            <person name="Albersmeier A."/>
            <person name="Kalinowski J."/>
            <person name="Ruckert C."/>
        </authorList>
    </citation>
    <scope>NUCLEOTIDE SEQUENCE</scope>
    <source>
        <strain evidence="13">KCTC 42731</strain>
    </source>
</reference>